<evidence type="ECO:0000256" key="1">
    <source>
        <dbReference type="SAM" id="MobiDB-lite"/>
    </source>
</evidence>
<feature type="region of interest" description="Disordered" evidence="1">
    <location>
        <begin position="249"/>
        <end position="270"/>
    </location>
</feature>
<proteinExistence type="predicted"/>
<dbReference type="EMBL" id="JAKMXF010000221">
    <property type="protein sequence ID" value="KAI6654831.1"/>
    <property type="molecule type" value="Genomic_DNA"/>
</dbReference>
<dbReference type="InterPro" id="IPR018490">
    <property type="entry name" value="cNMP-bd_dom_sf"/>
</dbReference>
<dbReference type="Proteomes" id="UP001165289">
    <property type="component" value="Unassembled WGS sequence"/>
</dbReference>
<sequence length="270" mass="30887">MSISAQQSLAVYLYLSTTVEPFKHPLLTKRILQRLVEQDIYWSISKEQVEVNDYYLYEKGKQANHFTLILEGKLQVTVGNDELQYEAGPFTTFGTKVLTRYTELSDHNFGKLNFIPYIPDFSVKPLTDVTLLYIPFRHYIVAVKASCAEKDAELIFEEEWQKTKEEDPIRPADAYILVHHGTAINHKSSSEDVETPPEHIPPATHRYKRKISTRSITSPDLGQLELEAHAHKSTNGNEMLIRRMASCVNTSDSEDDDDNIIASDKSRLIK</sequence>
<keyword evidence="3" id="KW-1185">Reference proteome</keyword>
<protein>
    <submittedName>
        <fullName evidence="2">Metal transporter CNNM4-like</fullName>
    </submittedName>
</protein>
<accession>A0AAV7K102</accession>
<gene>
    <name evidence="2" type="ORF">LOD99_2710</name>
</gene>
<dbReference type="Pfam" id="PF25562">
    <property type="entry name" value="CNBH_CNNM2_C"/>
    <property type="match status" value="1"/>
</dbReference>
<comment type="caution">
    <text evidence="2">The sequence shown here is derived from an EMBL/GenBank/DDBJ whole genome shotgun (WGS) entry which is preliminary data.</text>
</comment>
<organism evidence="2 3">
    <name type="scientific">Oopsacas minuta</name>
    <dbReference type="NCBI Taxonomy" id="111878"/>
    <lineage>
        <taxon>Eukaryota</taxon>
        <taxon>Metazoa</taxon>
        <taxon>Porifera</taxon>
        <taxon>Hexactinellida</taxon>
        <taxon>Hexasterophora</taxon>
        <taxon>Lyssacinosida</taxon>
        <taxon>Leucopsacidae</taxon>
        <taxon>Oopsacas</taxon>
    </lineage>
</organism>
<evidence type="ECO:0000313" key="2">
    <source>
        <dbReference type="EMBL" id="KAI6654831.1"/>
    </source>
</evidence>
<evidence type="ECO:0000313" key="3">
    <source>
        <dbReference type="Proteomes" id="UP001165289"/>
    </source>
</evidence>
<name>A0AAV7K102_9METZ</name>
<dbReference type="AlphaFoldDB" id="A0AAV7K102"/>
<dbReference type="SUPFAM" id="SSF51206">
    <property type="entry name" value="cAMP-binding domain-like"/>
    <property type="match status" value="1"/>
</dbReference>
<reference evidence="2 3" key="1">
    <citation type="journal article" date="2023" name="BMC Biol.">
        <title>The compact genome of the sponge Oopsacas minuta (Hexactinellida) is lacking key metazoan core genes.</title>
        <authorList>
            <person name="Santini S."/>
            <person name="Schenkelaars Q."/>
            <person name="Jourda C."/>
            <person name="Duchesne M."/>
            <person name="Belahbib H."/>
            <person name="Rocher C."/>
            <person name="Selva M."/>
            <person name="Riesgo A."/>
            <person name="Vervoort M."/>
            <person name="Leys S.P."/>
            <person name="Kodjabachian L."/>
            <person name="Le Bivic A."/>
            <person name="Borchiellini C."/>
            <person name="Claverie J.M."/>
            <person name="Renard E."/>
        </authorList>
    </citation>
    <scope>NUCLEOTIDE SEQUENCE [LARGE SCALE GENOMIC DNA]</scope>
    <source>
        <strain evidence="2">SPO-2</strain>
    </source>
</reference>